<proteinExistence type="predicted"/>
<evidence type="ECO:0000259" key="2">
    <source>
        <dbReference type="Pfam" id="PF02371"/>
    </source>
</evidence>
<evidence type="ECO:0000259" key="1">
    <source>
        <dbReference type="Pfam" id="PF01548"/>
    </source>
</evidence>
<dbReference type="InterPro" id="IPR002525">
    <property type="entry name" value="Transp_IS110-like_N"/>
</dbReference>
<dbReference type="Pfam" id="PF02371">
    <property type="entry name" value="Transposase_20"/>
    <property type="match status" value="1"/>
</dbReference>
<dbReference type="AlphaFoldDB" id="A0A9X1RII1"/>
<evidence type="ECO:0000313" key="3">
    <source>
        <dbReference type="EMBL" id="MCG2631808.1"/>
    </source>
</evidence>
<dbReference type="PANTHER" id="PTHR33055">
    <property type="entry name" value="TRANSPOSASE FOR INSERTION SEQUENCE ELEMENT IS1111A"/>
    <property type="match status" value="1"/>
</dbReference>
<reference evidence="3" key="1">
    <citation type="submission" date="2022-01" db="EMBL/GenBank/DDBJ databases">
        <title>Genome sequnece data of strain Bradyrhizobium sp. nov.</title>
        <authorList>
            <person name="Zhang J."/>
        </authorList>
    </citation>
    <scope>NUCLEOTIDE SEQUENCE</scope>
    <source>
        <strain evidence="3">WYCCWR 13023</strain>
    </source>
</reference>
<name>A0A9X1RII1_9BRAD</name>
<accession>A0A9X1RII1</accession>
<dbReference type="PANTHER" id="PTHR33055:SF3">
    <property type="entry name" value="PUTATIVE TRANSPOSASE FOR IS117-RELATED"/>
    <property type="match status" value="1"/>
</dbReference>
<dbReference type="GO" id="GO:0004803">
    <property type="term" value="F:transposase activity"/>
    <property type="evidence" value="ECO:0007669"/>
    <property type="project" value="InterPro"/>
</dbReference>
<dbReference type="Proteomes" id="UP001139054">
    <property type="component" value="Unassembled WGS sequence"/>
</dbReference>
<comment type="caution">
    <text evidence="3">The sequence shown here is derived from an EMBL/GenBank/DDBJ whole genome shotgun (WGS) entry which is preliminary data.</text>
</comment>
<gene>
    <name evidence="3" type="ORF">L6654_34790</name>
</gene>
<feature type="domain" description="Transposase IS116/IS110/IS902 C-terminal" evidence="2">
    <location>
        <begin position="133"/>
        <end position="175"/>
    </location>
</feature>
<dbReference type="GO" id="GO:0006313">
    <property type="term" value="P:DNA transposition"/>
    <property type="evidence" value="ECO:0007669"/>
    <property type="project" value="InterPro"/>
</dbReference>
<dbReference type="InterPro" id="IPR047650">
    <property type="entry name" value="Transpos_IS110"/>
</dbReference>
<organism evidence="3 4">
    <name type="scientific">Bradyrhizobium zhengyangense</name>
    <dbReference type="NCBI Taxonomy" id="2911009"/>
    <lineage>
        <taxon>Bacteria</taxon>
        <taxon>Pseudomonadati</taxon>
        <taxon>Pseudomonadota</taxon>
        <taxon>Alphaproteobacteria</taxon>
        <taxon>Hyphomicrobiales</taxon>
        <taxon>Nitrobacteraceae</taxon>
        <taxon>Bradyrhizobium</taxon>
    </lineage>
</organism>
<protein>
    <submittedName>
        <fullName evidence="3">Transposase</fullName>
    </submittedName>
</protein>
<evidence type="ECO:0000313" key="4">
    <source>
        <dbReference type="Proteomes" id="UP001139054"/>
    </source>
</evidence>
<dbReference type="InterPro" id="IPR003346">
    <property type="entry name" value="Transposase_20"/>
</dbReference>
<dbReference type="RefSeq" id="WP_237891792.1">
    <property type="nucleotide sequence ID" value="NZ_JAKLTY010000032.1"/>
</dbReference>
<feature type="domain" description="Transposase IS110-like N-terminal" evidence="1">
    <location>
        <begin position="4"/>
        <end position="71"/>
    </location>
</feature>
<dbReference type="GO" id="GO:0003677">
    <property type="term" value="F:DNA binding"/>
    <property type="evidence" value="ECO:0007669"/>
    <property type="project" value="InterPro"/>
</dbReference>
<dbReference type="EMBL" id="JAKLTY010000032">
    <property type="protein sequence ID" value="MCG2631808.1"/>
    <property type="molecule type" value="Genomic_DNA"/>
</dbReference>
<dbReference type="Pfam" id="PF01548">
    <property type="entry name" value="DEDD_Tnp_IS110"/>
    <property type="match status" value="1"/>
</dbReference>
<sequence>MRTQLYRFRMNKSDQNDARGLAELVRVGSYREVKIKSEESQKVRAILVARPRLVSMRRDIENQVRSLIKEYGLLFPRAIGQQFRNQVGELLDDNHPLLSVISPLLLIHEHICQRQNKFDDEVRQLAKADETTRRLMTIPGVGVVTALTFPHTIDDPLRFQSALTVCAYLGLTPRRSRLSDLAMQGVSSAAICQGASVTQMRRKNSRLVAYCQCFPIWVRRLSASVLTFQQNEIFSGRCSFPLVAYLGGLFDCRDDLRLRHMNSSASRIRRGTSCDAGGQKYRSEKKFIRPQAF</sequence>